<feature type="domain" description="Rho-GAP" evidence="3">
    <location>
        <begin position="217"/>
        <end position="430"/>
    </location>
</feature>
<name>A0A6G1HDG9_9PEZI</name>
<feature type="region of interest" description="Disordered" evidence="1">
    <location>
        <begin position="486"/>
        <end position="549"/>
    </location>
</feature>
<feature type="compositionally biased region" description="Pro residues" evidence="1">
    <location>
        <begin position="528"/>
        <end position="537"/>
    </location>
</feature>
<dbReference type="InterPro" id="IPR001251">
    <property type="entry name" value="CRAL-TRIO_dom"/>
</dbReference>
<dbReference type="Pfam" id="PF00620">
    <property type="entry name" value="RhoGAP"/>
    <property type="match status" value="1"/>
</dbReference>
<dbReference type="Proteomes" id="UP000800041">
    <property type="component" value="Unassembled WGS sequence"/>
</dbReference>
<dbReference type="GO" id="GO:0007264">
    <property type="term" value="P:small GTPase-mediated signal transduction"/>
    <property type="evidence" value="ECO:0007669"/>
    <property type="project" value="TreeGrafter"/>
</dbReference>
<dbReference type="Pfam" id="PF13716">
    <property type="entry name" value="CRAL_TRIO_2"/>
    <property type="match status" value="1"/>
</dbReference>
<evidence type="ECO:0000259" key="2">
    <source>
        <dbReference type="PROSITE" id="PS50191"/>
    </source>
</evidence>
<feature type="compositionally biased region" description="Basic residues" evidence="1">
    <location>
        <begin position="1"/>
        <end position="10"/>
    </location>
</feature>
<feature type="compositionally biased region" description="Acidic residues" evidence="1">
    <location>
        <begin position="487"/>
        <end position="496"/>
    </location>
</feature>
<feature type="compositionally biased region" description="Polar residues" evidence="1">
    <location>
        <begin position="540"/>
        <end position="549"/>
    </location>
</feature>
<keyword evidence="5" id="KW-1185">Reference proteome</keyword>
<reference evidence="4" key="1">
    <citation type="journal article" date="2020" name="Stud. Mycol.">
        <title>101 Dothideomycetes genomes: a test case for predicting lifestyles and emergence of pathogens.</title>
        <authorList>
            <person name="Haridas S."/>
            <person name="Albert R."/>
            <person name="Binder M."/>
            <person name="Bloem J."/>
            <person name="Labutti K."/>
            <person name="Salamov A."/>
            <person name="Andreopoulos B."/>
            <person name="Baker S."/>
            <person name="Barry K."/>
            <person name="Bills G."/>
            <person name="Bluhm B."/>
            <person name="Cannon C."/>
            <person name="Castanera R."/>
            <person name="Culley D."/>
            <person name="Daum C."/>
            <person name="Ezra D."/>
            <person name="Gonzalez J."/>
            <person name="Henrissat B."/>
            <person name="Kuo A."/>
            <person name="Liang C."/>
            <person name="Lipzen A."/>
            <person name="Lutzoni F."/>
            <person name="Magnuson J."/>
            <person name="Mondo S."/>
            <person name="Nolan M."/>
            <person name="Ohm R."/>
            <person name="Pangilinan J."/>
            <person name="Park H.-J."/>
            <person name="Ramirez L."/>
            <person name="Alfaro M."/>
            <person name="Sun H."/>
            <person name="Tritt A."/>
            <person name="Yoshinaga Y."/>
            <person name="Zwiers L.-H."/>
            <person name="Turgeon B."/>
            <person name="Goodwin S."/>
            <person name="Spatafora J."/>
            <person name="Crous P."/>
            <person name="Grigoriev I."/>
        </authorList>
    </citation>
    <scope>NUCLEOTIDE SEQUENCE</scope>
    <source>
        <strain evidence="4">CBS 113979</strain>
    </source>
</reference>
<evidence type="ECO:0008006" key="6">
    <source>
        <dbReference type="Google" id="ProtNLM"/>
    </source>
</evidence>
<feature type="compositionally biased region" description="Low complexity" evidence="1">
    <location>
        <begin position="697"/>
        <end position="721"/>
    </location>
</feature>
<dbReference type="InterPro" id="IPR036865">
    <property type="entry name" value="CRAL-TRIO_dom_sf"/>
</dbReference>
<dbReference type="PROSITE" id="PS50238">
    <property type="entry name" value="RHOGAP"/>
    <property type="match status" value="1"/>
</dbReference>
<dbReference type="CDD" id="cd00159">
    <property type="entry name" value="RhoGAP"/>
    <property type="match status" value="1"/>
</dbReference>
<dbReference type="PROSITE" id="PS50191">
    <property type="entry name" value="CRAL_TRIO"/>
    <property type="match status" value="1"/>
</dbReference>
<dbReference type="Gene3D" id="3.40.525.10">
    <property type="entry name" value="CRAL-TRIO lipid binding domain"/>
    <property type="match status" value="1"/>
</dbReference>
<organism evidence="4 5">
    <name type="scientific">Aulographum hederae CBS 113979</name>
    <dbReference type="NCBI Taxonomy" id="1176131"/>
    <lineage>
        <taxon>Eukaryota</taxon>
        <taxon>Fungi</taxon>
        <taxon>Dikarya</taxon>
        <taxon>Ascomycota</taxon>
        <taxon>Pezizomycotina</taxon>
        <taxon>Dothideomycetes</taxon>
        <taxon>Pleosporomycetidae</taxon>
        <taxon>Aulographales</taxon>
        <taxon>Aulographaceae</taxon>
    </lineage>
</organism>
<feature type="region of interest" description="Disordered" evidence="1">
    <location>
        <begin position="1"/>
        <end position="23"/>
    </location>
</feature>
<gene>
    <name evidence="4" type="ORF">K402DRAFT_368946</name>
</gene>
<dbReference type="GO" id="GO:0005096">
    <property type="term" value="F:GTPase activator activity"/>
    <property type="evidence" value="ECO:0007669"/>
    <property type="project" value="TreeGrafter"/>
</dbReference>
<dbReference type="AlphaFoldDB" id="A0A6G1HDG9"/>
<evidence type="ECO:0000313" key="4">
    <source>
        <dbReference type="EMBL" id="KAF1991114.1"/>
    </source>
</evidence>
<protein>
    <recommendedName>
        <fullName evidence="6">Rho GTPase activation protein</fullName>
    </recommendedName>
</protein>
<accession>A0A6G1HDG9</accession>
<evidence type="ECO:0000313" key="5">
    <source>
        <dbReference type="Proteomes" id="UP000800041"/>
    </source>
</evidence>
<dbReference type="EMBL" id="ML977140">
    <property type="protein sequence ID" value="KAF1991114.1"/>
    <property type="molecule type" value="Genomic_DNA"/>
</dbReference>
<dbReference type="Gene3D" id="1.10.555.10">
    <property type="entry name" value="Rho GTPase activation protein"/>
    <property type="match status" value="1"/>
</dbReference>
<dbReference type="PANTHER" id="PTHR45808:SF2">
    <property type="entry name" value="RHO GTPASE-ACTIVATING PROTEIN 68F"/>
    <property type="match status" value="1"/>
</dbReference>
<dbReference type="PANTHER" id="PTHR45808">
    <property type="entry name" value="RHO GTPASE-ACTIVATING PROTEIN 68F"/>
    <property type="match status" value="1"/>
</dbReference>
<feature type="compositionally biased region" description="Polar residues" evidence="1">
    <location>
        <begin position="731"/>
        <end position="740"/>
    </location>
</feature>
<feature type="compositionally biased region" description="Polar residues" evidence="1">
    <location>
        <begin position="607"/>
        <end position="622"/>
    </location>
</feature>
<sequence>MRSNFKRRMRSASMKAVPPPTTSPDYDPALAKVAASILYRSPIPSPGGLPIYILNSAAFPDIHEVNYDLLLPYVLARLPEEDELLRGTEYEIIFFAGDGADGATSTRKNRPGWPWFFQAYYELSRAMRKRLQKLYVVHERNWVRILIELFSTIVSPKSRRKIAHVSSLSALAENLPIEDLLIPPSAYLNDRKVAGPDIHAPFATGRRAFGSKRALPRNLSGQSRLPRVLRETTNFVLMDDNMKTEGLFRIPPNNQIKGILREAYDRGQKFIVWREQGTTLPIPPYTGAVDVEAILSDIDQYDTYGVHTAAALIKLWYAELRDPLFPQSSYRELKRLFGNPDEPPAQERLVELLSTESRWPMLSSVAREILTRHLIPLLSTVTSYKQFNKMTAGNLGICFAPALVRGEDAIEDANMSMIVTRILAMSADTWNTGLRDACGVKLDDFDNDLQAPARIEDYDDPLQEATRSYDEASIHVVEEQMSGITMEDNDREDDNEPPPPPLPPRPSSSRDSNRITAPSHSVQHRKPAPPLTIPPPRYSTVISDSNMEESPSSYAAIADGFMSPQRQKEQNSSGWPRSQESSAFPAIVLPKRKALTTEQDGKIGGVQASNNQGAAQSRSMSESRAADQALNISIPPNAVVQRKAVSISKPAPHSSEDPSPNSASSLDEKPDFAKPTWAASSRRPSPTITSLARTVQPLPSSSSSSAHPSPSSLTTPVLPKPRAVSPGLMSRMSSFDTQQGPERRALRPGRLDLKKESVDDLRRLYEERGAVAGVLGRAGRGGVEEEREGKGE</sequence>
<dbReference type="GO" id="GO:0005737">
    <property type="term" value="C:cytoplasm"/>
    <property type="evidence" value="ECO:0007669"/>
    <property type="project" value="TreeGrafter"/>
</dbReference>
<dbReference type="SUPFAM" id="SSF52087">
    <property type="entry name" value="CRAL/TRIO domain"/>
    <property type="match status" value="1"/>
</dbReference>
<dbReference type="OrthoDB" id="410651at2759"/>
<proteinExistence type="predicted"/>
<feature type="compositionally biased region" description="Pro residues" evidence="1">
    <location>
        <begin position="497"/>
        <end position="506"/>
    </location>
</feature>
<evidence type="ECO:0000256" key="1">
    <source>
        <dbReference type="SAM" id="MobiDB-lite"/>
    </source>
</evidence>
<dbReference type="SMART" id="SM00324">
    <property type="entry name" value="RhoGAP"/>
    <property type="match status" value="1"/>
</dbReference>
<feature type="compositionally biased region" description="Polar residues" evidence="1">
    <location>
        <begin position="570"/>
        <end position="582"/>
    </location>
</feature>
<dbReference type="InterPro" id="IPR008936">
    <property type="entry name" value="Rho_GTPase_activation_prot"/>
</dbReference>
<feature type="compositionally biased region" description="Polar residues" evidence="1">
    <location>
        <begin position="678"/>
        <end position="693"/>
    </location>
</feature>
<dbReference type="InterPro" id="IPR000198">
    <property type="entry name" value="RhoGAP_dom"/>
</dbReference>
<feature type="domain" description="CRAL-TRIO" evidence="2">
    <location>
        <begin position="26"/>
        <end position="183"/>
    </location>
</feature>
<feature type="region of interest" description="Disordered" evidence="1">
    <location>
        <begin position="564"/>
        <end position="749"/>
    </location>
</feature>
<evidence type="ECO:0000259" key="3">
    <source>
        <dbReference type="PROSITE" id="PS50238"/>
    </source>
</evidence>
<dbReference type="SUPFAM" id="SSF48350">
    <property type="entry name" value="GTPase activation domain, GAP"/>
    <property type="match status" value="1"/>
</dbReference>
<dbReference type="CDD" id="cd00170">
    <property type="entry name" value="SEC14"/>
    <property type="match status" value="1"/>
</dbReference>